<reference evidence="12" key="2">
    <citation type="submission" date="2025-08" db="UniProtKB">
        <authorList>
            <consortium name="Ensembl"/>
        </authorList>
    </citation>
    <scope>IDENTIFICATION</scope>
</reference>
<proteinExistence type="inferred from homology"/>
<dbReference type="GO" id="GO:0005886">
    <property type="term" value="C:plasma membrane"/>
    <property type="evidence" value="ECO:0007669"/>
    <property type="project" value="TreeGrafter"/>
</dbReference>
<dbReference type="Proteomes" id="UP000008672">
    <property type="component" value="Unassembled WGS sequence"/>
</dbReference>
<keyword evidence="5 10" id="KW-1133">Transmembrane helix</keyword>
<dbReference type="GO" id="GO:0030322">
    <property type="term" value="P:stabilization of membrane potential"/>
    <property type="evidence" value="ECO:0007669"/>
    <property type="project" value="TreeGrafter"/>
</dbReference>
<feature type="transmembrane region" description="Helical" evidence="10">
    <location>
        <begin position="323"/>
        <end position="342"/>
    </location>
</feature>
<dbReference type="Gene3D" id="1.10.287.70">
    <property type="match status" value="1"/>
</dbReference>
<keyword evidence="3 9" id="KW-0812">Transmembrane</keyword>
<dbReference type="OMA" id="IRQVMHS"/>
<feature type="transmembrane region" description="Helical" evidence="10">
    <location>
        <begin position="105"/>
        <end position="124"/>
    </location>
</feature>
<dbReference type="AlphaFoldDB" id="H3AWU1"/>
<dbReference type="eggNOG" id="KOG1418">
    <property type="taxonomic scope" value="Eukaryota"/>
</dbReference>
<dbReference type="STRING" id="7897.ENSLACP00000014112"/>
<sequence>MTVSVKIQKRSKWVKIFWIAFPHCVLISLLALYAALGALIFKELETTMPYKQSDSEFDLMEKRVILVENIHYCDRNMSKGLKKNISDQILTELVPQWRLSSKWDFLGSLFFCCTVFTTVGYGHIYPITFAGKFACIVYATIGIPLMLLVITDVGDLLAATMTMSYSKFRKYYAGNFSPASPNGPSRFSSFKHSLKHSESKSSASLSVKKDVVIREPLDITEVLRNQSSVKRKSLQLRNTEIFNKIIVKENMNLAIFKFSKLERSRSCPVLDKISTVNAGCDFASIGKELEKFDVPIILIMVIVFACILCGTCILLLWEEQWKFFDAFYFFFITLTTIGFGDIVPNHPNFFLLTSVLIIIGMSIMSMAFKLGQNRIVFCCKNVISCISQGKTQPYEKYNNN</sequence>
<keyword evidence="7 10" id="KW-0472">Membrane</keyword>
<gene>
    <name evidence="12" type="primary">KCNK18</name>
</gene>
<dbReference type="GO" id="GO:0022841">
    <property type="term" value="F:potassium ion leak channel activity"/>
    <property type="evidence" value="ECO:0007669"/>
    <property type="project" value="TreeGrafter"/>
</dbReference>
<dbReference type="GO" id="GO:0015271">
    <property type="term" value="F:outward rectifier potassium channel activity"/>
    <property type="evidence" value="ECO:0007669"/>
    <property type="project" value="TreeGrafter"/>
</dbReference>
<feature type="transmembrane region" description="Helical" evidence="10">
    <location>
        <begin position="136"/>
        <end position="159"/>
    </location>
</feature>
<reference evidence="12" key="3">
    <citation type="submission" date="2025-09" db="UniProtKB">
        <authorList>
            <consortium name="Ensembl"/>
        </authorList>
    </citation>
    <scope>IDENTIFICATION</scope>
</reference>
<evidence type="ECO:0000256" key="5">
    <source>
        <dbReference type="ARBA" id="ARBA00022989"/>
    </source>
</evidence>
<feature type="domain" description="Potassium channel" evidence="11">
    <location>
        <begin position="101"/>
        <end position="157"/>
    </location>
</feature>
<evidence type="ECO:0000256" key="7">
    <source>
        <dbReference type="ARBA" id="ARBA00023136"/>
    </source>
</evidence>
<reference evidence="13" key="1">
    <citation type="submission" date="2011-08" db="EMBL/GenBank/DDBJ databases">
        <title>The draft genome of Latimeria chalumnae.</title>
        <authorList>
            <person name="Di Palma F."/>
            <person name="Alfoldi J."/>
            <person name="Johnson J."/>
            <person name="Berlin A."/>
            <person name="Gnerre S."/>
            <person name="Jaffe D."/>
            <person name="MacCallum I."/>
            <person name="Young S."/>
            <person name="Walker B.J."/>
            <person name="Lander E."/>
            <person name="Lindblad-Toh K."/>
        </authorList>
    </citation>
    <scope>NUCLEOTIDE SEQUENCE [LARGE SCALE GENOMIC DNA]</scope>
    <source>
        <strain evidence="13">Wild caught</strain>
    </source>
</reference>
<evidence type="ECO:0000256" key="8">
    <source>
        <dbReference type="ARBA" id="ARBA00023303"/>
    </source>
</evidence>
<evidence type="ECO:0000313" key="13">
    <source>
        <dbReference type="Proteomes" id="UP000008672"/>
    </source>
</evidence>
<dbReference type="SUPFAM" id="SSF81324">
    <property type="entry name" value="Voltage-gated potassium channels"/>
    <property type="match status" value="2"/>
</dbReference>
<evidence type="ECO:0000313" key="12">
    <source>
        <dbReference type="Ensembl" id="ENSLACP00000014112.1"/>
    </source>
</evidence>
<dbReference type="InterPro" id="IPR013099">
    <property type="entry name" value="K_chnl_dom"/>
</dbReference>
<organism evidence="12 13">
    <name type="scientific">Latimeria chalumnae</name>
    <name type="common">Coelacanth</name>
    <dbReference type="NCBI Taxonomy" id="7897"/>
    <lineage>
        <taxon>Eukaryota</taxon>
        <taxon>Metazoa</taxon>
        <taxon>Chordata</taxon>
        <taxon>Craniata</taxon>
        <taxon>Vertebrata</taxon>
        <taxon>Euteleostomi</taxon>
        <taxon>Coelacanthiformes</taxon>
        <taxon>Coelacanthidae</taxon>
        <taxon>Latimeria</taxon>
    </lineage>
</organism>
<evidence type="ECO:0000256" key="6">
    <source>
        <dbReference type="ARBA" id="ARBA00023065"/>
    </source>
</evidence>
<feature type="transmembrane region" description="Helical" evidence="10">
    <location>
        <begin position="296"/>
        <end position="317"/>
    </location>
</feature>
<comment type="subcellular location">
    <subcellularLocation>
        <location evidence="1">Membrane</location>
        <topology evidence="1">Multi-pass membrane protein</topology>
    </subcellularLocation>
</comment>
<keyword evidence="8 9" id="KW-0407">Ion channel</keyword>
<feature type="transmembrane region" description="Helical" evidence="10">
    <location>
        <begin position="349"/>
        <end position="368"/>
    </location>
</feature>
<dbReference type="Ensembl" id="ENSLACT00000014211.1">
    <property type="protein sequence ID" value="ENSLACP00000014112.1"/>
    <property type="gene ID" value="ENSLACG00000012420.1"/>
</dbReference>
<evidence type="ECO:0000256" key="9">
    <source>
        <dbReference type="RuleBase" id="RU003857"/>
    </source>
</evidence>
<keyword evidence="13" id="KW-1185">Reference proteome</keyword>
<keyword evidence="4" id="KW-0630">Potassium</keyword>
<dbReference type="EMBL" id="AFYH01067777">
    <property type="status" value="NOT_ANNOTATED_CDS"/>
    <property type="molecule type" value="Genomic_DNA"/>
</dbReference>
<dbReference type="HOGENOM" id="CLU_022504_5_3_1"/>
<dbReference type="InParanoid" id="H3AWU1"/>
<feature type="domain" description="Potassium channel" evidence="11">
    <location>
        <begin position="302"/>
        <end position="372"/>
    </location>
</feature>
<dbReference type="Pfam" id="PF07885">
    <property type="entry name" value="Ion_trans_2"/>
    <property type="match status" value="2"/>
</dbReference>
<keyword evidence="2 9" id="KW-0813">Transport</keyword>
<name>H3AWU1_LATCH</name>
<feature type="transmembrane region" description="Helical" evidence="10">
    <location>
        <begin position="16"/>
        <end position="41"/>
    </location>
</feature>
<dbReference type="InterPro" id="IPR003280">
    <property type="entry name" value="2pore_dom_K_chnl"/>
</dbReference>
<evidence type="ECO:0000256" key="2">
    <source>
        <dbReference type="ARBA" id="ARBA00022448"/>
    </source>
</evidence>
<evidence type="ECO:0000256" key="3">
    <source>
        <dbReference type="ARBA" id="ARBA00022692"/>
    </source>
</evidence>
<comment type="similarity">
    <text evidence="9">Belongs to the two pore domain potassium channel (TC 1.A.1.8) family.</text>
</comment>
<dbReference type="GeneTree" id="ENSGT00700000104522"/>
<evidence type="ECO:0000256" key="1">
    <source>
        <dbReference type="ARBA" id="ARBA00004141"/>
    </source>
</evidence>
<dbReference type="PANTHER" id="PTHR11003">
    <property type="entry name" value="POTASSIUM CHANNEL, SUBFAMILY K"/>
    <property type="match status" value="1"/>
</dbReference>
<protein>
    <submittedName>
        <fullName evidence="12">Potassium two pore domain channel subfamily K member 18</fullName>
    </submittedName>
</protein>
<dbReference type="FunCoup" id="H3AWU1">
    <property type="interactions" value="128"/>
</dbReference>
<evidence type="ECO:0000259" key="11">
    <source>
        <dbReference type="Pfam" id="PF07885"/>
    </source>
</evidence>
<keyword evidence="6 9" id="KW-0406">Ion transport</keyword>
<accession>H3AWU1</accession>
<evidence type="ECO:0000256" key="10">
    <source>
        <dbReference type="SAM" id="Phobius"/>
    </source>
</evidence>
<dbReference type="PANTHER" id="PTHR11003:SF346">
    <property type="entry name" value="POTASSIUM CHANNEL SUBFAMILY K MEMBER 18"/>
    <property type="match status" value="1"/>
</dbReference>
<evidence type="ECO:0000256" key="4">
    <source>
        <dbReference type="ARBA" id="ARBA00022958"/>
    </source>
</evidence>
<dbReference type="PRINTS" id="PR01333">
    <property type="entry name" value="2POREKCHANEL"/>
</dbReference>